<sequence>MSTIQWASMYLCVAALVAGAAVAFAVWSRGAERSTPHLTIGPALLAGAMWPLLLVGAAQWLVVHGLAKTLRPQPERTSEAVYYGPPAPAARRRVNAG</sequence>
<reference evidence="2 3" key="1">
    <citation type="submission" date="2019-05" db="EMBL/GenBank/DDBJ databases">
        <title>Mycolicibacterium sphagni ENV482 genome assembly.</title>
        <authorList>
            <person name="Chen W."/>
            <person name="Faulkner N.W."/>
            <person name="Hyman M.R."/>
        </authorList>
    </citation>
    <scope>NUCLEOTIDE SEQUENCE [LARGE SCALE GENOMIC DNA]</scope>
    <source>
        <strain evidence="2 3">ENV482</strain>
    </source>
</reference>
<accession>A0ABX2JWQ8</accession>
<protein>
    <submittedName>
        <fullName evidence="2">Uncharacterized protein</fullName>
    </submittedName>
</protein>
<name>A0ABX2JWQ8_9MYCO</name>
<gene>
    <name evidence="2" type="ORF">FEG63_10100</name>
</gene>
<feature type="transmembrane region" description="Helical" evidence="1">
    <location>
        <begin position="40"/>
        <end position="63"/>
    </location>
</feature>
<dbReference type="RefSeq" id="WP_174397711.1">
    <property type="nucleotide sequence ID" value="NZ_VBSB01000005.1"/>
</dbReference>
<keyword evidence="1" id="KW-0472">Membrane</keyword>
<comment type="caution">
    <text evidence="2">The sequence shown here is derived from an EMBL/GenBank/DDBJ whole genome shotgun (WGS) entry which is preliminary data.</text>
</comment>
<proteinExistence type="predicted"/>
<evidence type="ECO:0000313" key="3">
    <source>
        <dbReference type="Proteomes" id="UP000708347"/>
    </source>
</evidence>
<keyword evidence="1" id="KW-1133">Transmembrane helix</keyword>
<evidence type="ECO:0000256" key="1">
    <source>
        <dbReference type="SAM" id="Phobius"/>
    </source>
</evidence>
<dbReference type="Proteomes" id="UP000708347">
    <property type="component" value="Unassembled WGS sequence"/>
</dbReference>
<evidence type="ECO:0000313" key="2">
    <source>
        <dbReference type="EMBL" id="NTY59900.1"/>
    </source>
</evidence>
<keyword evidence="1" id="KW-0812">Transmembrane</keyword>
<organism evidence="2 3">
    <name type="scientific">Mycolicibacterium sphagni</name>
    <dbReference type="NCBI Taxonomy" id="1786"/>
    <lineage>
        <taxon>Bacteria</taxon>
        <taxon>Bacillati</taxon>
        <taxon>Actinomycetota</taxon>
        <taxon>Actinomycetes</taxon>
        <taxon>Mycobacteriales</taxon>
        <taxon>Mycobacteriaceae</taxon>
        <taxon>Mycolicibacterium</taxon>
    </lineage>
</organism>
<dbReference type="EMBL" id="VBSB01000005">
    <property type="protein sequence ID" value="NTY59900.1"/>
    <property type="molecule type" value="Genomic_DNA"/>
</dbReference>
<keyword evidence="3" id="KW-1185">Reference proteome</keyword>